<feature type="domain" description="MnmE helical" evidence="1">
    <location>
        <begin position="1"/>
        <end position="66"/>
    </location>
</feature>
<proteinExistence type="predicted"/>
<protein>
    <recommendedName>
        <fullName evidence="1">MnmE helical domain-containing protein</fullName>
    </recommendedName>
</protein>
<evidence type="ECO:0000313" key="3">
    <source>
        <dbReference type="Proteomes" id="UP000003648"/>
    </source>
</evidence>
<evidence type="ECO:0000313" key="2">
    <source>
        <dbReference type="EMBL" id="EFO71010.1"/>
    </source>
</evidence>
<dbReference type="AlphaFoldDB" id="E1NS89"/>
<dbReference type="SUPFAM" id="SSF116878">
    <property type="entry name" value="TrmE connector domain"/>
    <property type="match status" value="1"/>
</dbReference>
<dbReference type="Gene3D" id="1.20.120.430">
    <property type="entry name" value="tRNA modification GTPase MnmE domain 2"/>
    <property type="match status" value="1"/>
</dbReference>
<comment type="caution">
    <text evidence="2">The sequence shown here is derived from an EMBL/GenBank/DDBJ whole genome shotgun (WGS) entry which is preliminary data.</text>
</comment>
<name>E1NS89_9LACO</name>
<organism evidence="2 3">
    <name type="scientific">Lactobacillus iners LactinV 01V1-a</name>
    <dbReference type="NCBI Taxonomy" id="879297"/>
    <lineage>
        <taxon>Bacteria</taxon>
        <taxon>Bacillati</taxon>
        <taxon>Bacillota</taxon>
        <taxon>Bacilli</taxon>
        <taxon>Lactobacillales</taxon>
        <taxon>Lactobacillaceae</taxon>
        <taxon>Lactobacillus</taxon>
    </lineage>
</organism>
<dbReference type="InterPro" id="IPR025867">
    <property type="entry name" value="MnmE_helical"/>
</dbReference>
<gene>
    <name evidence="2" type="ORF">HMPREF9211_1241</name>
</gene>
<reference evidence="2 3" key="1">
    <citation type="submission" date="2010-09" db="EMBL/GenBank/DDBJ databases">
        <authorList>
            <person name="Durkin A.S."/>
            <person name="Madupu R."/>
            <person name="Torralba M."/>
            <person name="Gillis M."/>
            <person name="Methe B."/>
            <person name="Sutton G."/>
            <person name="Nelson K.E."/>
        </authorList>
    </citation>
    <scope>NUCLEOTIDE SEQUENCE [LARGE SCALE GENOMIC DNA]</scope>
    <source>
        <strain evidence="2 3">LactinV 01V1-a</strain>
    </source>
</reference>
<dbReference type="Pfam" id="PF12631">
    <property type="entry name" value="MnmE_helical"/>
    <property type="match status" value="1"/>
</dbReference>
<accession>E1NS89</accession>
<evidence type="ECO:0000259" key="1">
    <source>
        <dbReference type="Pfam" id="PF12631"/>
    </source>
</evidence>
<dbReference type="InterPro" id="IPR027368">
    <property type="entry name" value="MnmE_dom2"/>
</dbReference>
<sequence length="69" mass="7761">MVTNQRQNDLLRKAKQSLIEAIEAINDNMPLDLVQIDLKEAWDSLGEITGDTAPDELITQLFSKFCLGK</sequence>
<dbReference type="Proteomes" id="UP000003648">
    <property type="component" value="Unassembled WGS sequence"/>
</dbReference>
<dbReference type="EMBL" id="AEHQ01000036">
    <property type="protein sequence ID" value="EFO71010.1"/>
    <property type="molecule type" value="Genomic_DNA"/>
</dbReference>